<dbReference type="InterPro" id="IPR016419">
    <property type="entry name" value="Prepilin_Pept-dep_B_prd"/>
</dbReference>
<dbReference type="Pfam" id="PF07963">
    <property type="entry name" value="N_methyl"/>
    <property type="match status" value="1"/>
</dbReference>
<evidence type="ECO:0000313" key="3">
    <source>
        <dbReference type="Proteomes" id="UP001433638"/>
    </source>
</evidence>
<dbReference type="InterPro" id="IPR012902">
    <property type="entry name" value="N_methyl_site"/>
</dbReference>
<dbReference type="NCBIfam" id="TIGR02532">
    <property type="entry name" value="IV_pilin_GFxxxE"/>
    <property type="match status" value="1"/>
</dbReference>
<dbReference type="RefSeq" id="WP_349590305.1">
    <property type="nucleotide sequence ID" value="NZ_JBEFLD010000009.1"/>
</dbReference>
<reference evidence="2" key="1">
    <citation type="submission" date="2024-06" db="EMBL/GenBank/DDBJ databases">
        <title>Genome sequence of Vogesella sp. MAHUQ-64.</title>
        <authorList>
            <person name="Huq M.A."/>
        </authorList>
    </citation>
    <scope>NUCLEOTIDE SEQUENCE</scope>
    <source>
        <strain evidence="2">MAHUQ-64</strain>
    </source>
</reference>
<sequence>MKRQHGFNLIELMIALTLGMVVILGAEQVYFTTLAANVSAVKMQRFEQTLQVLGNEMVSEIRRAGYANPGITLTKQSNNKYYRAQSSCITFSHSTPAVDSAAAVNEVFYGYRLANNKIYYWSSTSSNGDCSSTTNWKALTDSGQIKVTALSFTESGTALVTINLQADAVNMATPSGGTVSRNQTIYVKVRN</sequence>
<keyword evidence="1" id="KW-1133">Transmembrane helix</keyword>
<protein>
    <submittedName>
        <fullName evidence="2">Prepilin-type N-terminal cleavage/methylation domain-containing protein</fullName>
    </submittedName>
</protein>
<organism evidence="2 3">
    <name type="scientific">Vogesella oryzagri</name>
    <dbReference type="NCBI Taxonomy" id="3160864"/>
    <lineage>
        <taxon>Bacteria</taxon>
        <taxon>Pseudomonadati</taxon>
        <taxon>Pseudomonadota</taxon>
        <taxon>Betaproteobacteria</taxon>
        <taxon>Neisseriales</taxon>
        <taxon>Chromobacteriaceae</taxon>
        <taxon>Vogesella</taxon>
    </lineage>
</organism>
<feature type="transmembrane region" description="Helical" evidence="1">
    <location>
        <begin position="12"/>
        <end position="31"/>
    </location>
</feature>
<keyword evidence="3" id="KW-1185">Reference proteome</keyword>
<name>A0ABV1M7S2_9NEIS</name>
<comment type="caution">
    <text evidence="2">The sequence shown here is derived from an EMBL/GenBank/DDBJ whole genome shotgun (WGS) entry which is preliminary data.</text>
</comment>
<keyword evidence="1" id="KW-0472">Membrane</keyword>
<dbReference type="PIRSF" id="PIRSF004525">
    <property type="entry name" value="Pilin_peptidase-dep_B_prd"/>
    <property type="match status" value="1"/>
</dbReference>
<evidence type="ECO:0000256" key="1">
    <source>
        <dbReference type="SAM" id="Phobius"/>
    </source>
</evidence>
<keyword evidence="1" id="KW-0812">Transmembrane</keyword>
<dbReference type="Proteomes" id="UP001433638">
    <property type="component" value="Unassembled WGS sequence"/>
</dbReference>
<evidence type="ECO:0000313" key="2">
    <source>
        <dbReference type="EMBL" id="MEQ6292267.1"/>
    </source>
</evidence>
<proteinExistence type="predicted"/>
<dbReference type="EMBL" id="JBEFLD010000009">
    <property type="protein sequence ID" value="MEQ6292267.1"/>
    <property type="molecule type" value="Genomic_DNA"/>
</dbReference>
<accession>A0ABV1M7S2</accession>
<gene>
    <name evidence="2" type="ORF">ABNW52_16755</name>
</gene>